<evidence type="ECO:0000256" key="5">
    <source>
        <dbReference type="ARBA" id="ARBA00017599"/>
    </source>
</evidence>
<evidence type="ECO:0000313" key="18">
    <source>
        <dbReference type="Proteomes" id="UP000046392"/>
    </source>
</evidence>
<dbReference type="EC" id="1.3.5.2" evidence="4 16"/>
<dbReference type="Gene3D" id="3.20.20.70">
    <property type="entry name" value="Aldolase class I"/>
    <property type="match status" value="1"/>
</dbReference>
<keyword evidence="12 16" id="KW-0560">Oxidoreductase</keyword>
<evidence type="ECO:0000256" key="15">
    <source>
        <dbReference type="ARBA" id="ARBA00048639"/>
    </source>
</evidence>
<evidence type="ECO:0000256" key="11">
    <source>
        <dbReference type="ARBA" id="ARBA00022989"/>
    </source>
</evidence>
<reference evidence="19" key="1">
    <citation type="submission" date="2017-02" db="UniProtKB">
        <authorList>
            <consortium name="WormBaseParasite"/>
        </authorList>
    </citation>
    <scope>IDENTIFICATION</scope>
</reference>
<keyword evidence="6 16" id="KW-0285">Flavoprotein</keyword>
<dbReference type="PROSITE" id="PS00911">
    <property type="entry name" value="DHODEHASE_1"/>
    <property type="match status" value="1"/>
</dbReference>
<proteinExistence type="inferred from homology"/>
<dbReference type="InterPro" id="IPR001295">
    <property type="entry name" value="Dihydroorotate_DH_CS"/>
</dbReference>
<feature type="domain" description="Dihydroorotate dehydrogenase catalytic" evidence="17">
    <location>
        <begin position="86"/>
        <end position="380"/>
    </location>
</feature>
<dbReference type="PANTHER" id="PTHR48109:SF4">
    <property type="entry name" value="DIHYDROOROTATE DEHYDROGENASE (QUINONE), MITOCHONDRIAL"/>
    <property type="match status" value="1"/>
</dbReference>
<evidence type="ECO:0000256" key="10">
    <source>
        <dbReference type="ARBA" id="ARBA00022946"/>
    </source>
</evidence>
<evidence type="ECO:0000313" key="19">
    <source>
        <dbReference type="WBParaSite" id="SPAL_0001509600.1"/>
    </source>
</evidence>
<evidence type="ECO:0000256" key="9">
    <source>
        <dbReference type="ARBA" id="ARBA00022792"/>
    </source>
</evidence>
<dbReference type="Pfam" id="PF01180">
    <property type="entry name" value="DHO_dh"/>
    <property type="match status" value="1"/>
</dbReference>
<evidence type="ECO:0000259" key="17">
    <source>
        <dbReference type="Pfam" id="PF01180"/>
    </source>
</evidence>
<dbReference type="NCBIfam" id="TIGR01036">
    <property type="entry name" value="pyrD_sub2"/>
    <property type="match status" value="1"/>
</dbReference>
<dbReference type="PROSITE" id="PS00912">
    <property type="entry name" value="DHODEHASE_2"/>
    <property type="match status" value="1"/>
</dbReference>
<dbReference type="CDD" id="cd04738">
    <property type="entry name" value="DHOD_2_like"/>
    <property type="match status" value="1"/>
</dbReference>
<keyword evidence="14 16" id="KW-0472">Membrane</keyword>
<dbReference type="InterPro" id="IPR013785">
    <property type="entry name" value="Aldolase_TIM"/>
</dbReference>
<evidence type="ECO:0000256" key="3">
    <source>
        <dbReference type="ARBA" id="ARBA00005359"/>
    </source>
</evidence>
<dbReference type="InterPro" id="IPR005719">
    <property type="entry name" value="Dihydroorotate_DH_2"/>
</dbReference>
<keyword evidence="11 16" id="KW-1133">Transmembrane helix</keyword>
<evidence type="ECO:0000256" key="14">
    <source>
        <dbReference type="ARBA" id="ARBA00023136"/>
    </source>
</evidence>
<evidence type="ECO:0000256" key="6">
    <source>
        <dbReference type="ARBA" id="ARBA00022630"/>
    </source>
</evidence>
<dbReference type="WBParaSite" id="SPAL_0001509600.1">
    <property type="protein sequence ID" value="SPAL_0001509600.1"/>
    <property type="gene ID" value="SPAL_0001509600"/>
</dbReference>
<evidence type="ECO:0000256" key="12">
    <source>
        <dbReference type="ARBA" id="ARBA00023002"/>
    </source>
</evidence>
<evidence type="ECO:0000256" key="2">
    <source>
        <dbReference type="ARBA" id="ARBA00005161"/>
    </source>
</evidence>
<dbReference type="GO" id="GO:0005743">
    <property type="term" value="C:mitochondrial inner membrane"/>
    <property type="evidence" value="ECO:0007669"/>
    <property type="project" value="UniProtKB-SubCell"/>
</dbReference>
<sequence length="411" mass="45588">MYGSYTPKQQIIKFIREGVIPIFLGSGIAFVGIQLVSGSERFYKEVVMPLSHKYLDGEKAHRLAVIVCKYGLYPRCGQNFKEYDNLKINVFGKEFNNPLGIAAGFDKNGEAIEGMKKMGWGFVEIGSITPKPQEGNPKPRVFRLIEDRGVINRYGFNSDGLEVVLERVKKGFNTNKQVPLGINLGKNKTQNDAKIDYQEGMVAFSKYADYIVINVSSPNTPGLRSLQGKDELIKIVSAVNKVRCQSNANTKLLLKIAPDLAMEDKRDIANVVTDEKYKIDGLIVSNTTISREFSLKSELKNEIGGLSGAPLKNLSTKCIKEMYQLTNGRTPIIGSGGVEDGKDAYEKIKAGASLVQIYSSLVYQGFPVIGKIKRELSDLLEKDGFKSVSEAVGSENVIINKCSDKKSWWLW</sequence>
<keyword evidence="18" id="KW-1185">Reference proteome</keyword>
<dbReference type="PANTHER" id="PTHR48109">
    <property type="entry name" value="DIHYDROOROTATE DEHYDROGENASE (QUINONE), MITOCHONDRIAL-RELATED"/>
    <property type="match status" value="1"/>
</dbReference>
<keyword evidence="10" id="KW-0809">Transit peptide</keyword>
<dbReference type="InterPro" id="IPR005720">
    <property type="entry name" value="Dihydroorotate_DH_cat"/>
</dbReference>
<keyword evidence="9 16" id="KW-0999">Mitochondrion inner membrane</keyword>
<accession>A0A0N5CB32</accession>
<name>A0A0N5CB32_STREA</name>
<dbReference type="AlphaFoldDB" id="A0A0N5CB32"/>
<evidence type="ECO:0000256" key="16">
    <source>
        <dbReference type="RuleBase" id="RU361255"/>
    </source>
</evidence>
<comment type="similarity">
    <text evidence="3 16">Belongs to the dihydroorotate dehydrogenase family. Type 2 subfamily.</text>
</comment>
<evidence type="ECO:0000256" key="8">
    <source>
        <dbReference type="ARBA" id="ARBA00022692"/>
    </source>
</evidence>
<evidence type="ECO:0000256" key="4">
    <source>
        <dbReference type="ARBA" id="ARBA00012791"/>
    </source>
</evidence>
<dbReference type="SUPFAM" id="SSF51395">
    <property type="entry name" value="FMN-linked oxidoreductases"/>
    <property type="match status" value="1"/>
</dbReference>
<keyword evidence="13 16" id="KW-0496">Mitochondrion</keyword>
<evidence type="ECO:0000256" key="1">
    <source>
        <dbReference type="ARBA" id="ARBA00004434"/>
    </source>
</evidence>
<comment type="cofactor">
    <cofactor evidence="16">
        <name>FMN</name>
        <dbReference type="ChEBI" id="CHEBI:58210"/>
    </cofactor>
    <text evidence="16">Binds 1 FMN per subunit.</text>
</comment>
<dbReference type="GO" id="GO:0006207">
    <property type="term" value="P:'de novo' pyrimidine nucleobase biosynthetic process"/>
    <property type="evidence" value="ECO:0007669"/>
    <property type="project" value="InterPro"/>
</dbReference>
<keyword evidence="8 16" id="KW-0812">Transmembrane</keyword>
<dbReference type="Proteomes" id="UP000046392">
    <property type="component" value="Unplaced"/>
</dbReference>
<dbReference type="NCBIfam" id="NF003652">
    <property type="entry name" value="PRK05286.2-5"/>
    <property type="match status" value="1"/>
</dbReference>
<evidence type="ECO:0000256" key="7">
    <source>
        <dbReference type="ARBA" id="ARBA00022643"/>
    </source>
</evidence>
<dbReference type="UniPathway" id="UPA00070">
    <property type="reaction ID" value="UER00946"/>
</dbReference>
<comment type="pathway">
    <text evidence="2 16">Pyrimidine metabolism; UMP biosynthesis via de novo pathway; orotate from (S)-dihydroorotate (quinone route): step 1/1.</text>
</comment>
<dbReference type="STRING" id="174720.A0A0N5CB32"/>
<comment type="catalytic activity">
    <reaction evidence="15 16">
        <text>(S)-dihydroorotate + a quinone = orotate + a quinol</text>
        <dbReference type="Rhea" id="RHEA:30187"/>
        <dbReference type="ChEBI" id="CHEBI:24646"/>
        <dbReference type="ChEBI" id="CHEBI:30839"/>
        <dbReference type="ChEBI" id="CHEBI:30864"/>
        <dbReference type="ChEBI" id="CHEBI:132124"/>
        <dbReference type="EC" id="1.3.5.2"/>
    </reaction>
</comment>
<dbReference type="GO" id="GO:0106430">
    <property type="term" value="F:dihydroorotate dehydrogenase (quinone) activity"/>
    <property type="evidence" value="ECO:0007669"/>
    <property type="project" value="UniProtKB-EC"/>
</dbReference>
<keyword evidence="7 16" id="KW-0288">FMN</keyword>
<comment type="subcellular location">
    <subcellularLocation>
        <location evidence="1 16">Mitochondrion inner membrane</location>
        <topology evidence="1 16">Single-pass membrane protein</topology>
    </subcellularLocation>
</comment>
<dbReference type="FunFam" id="3.20.20.70:FF:000066">
    <property type="entry name" value="Dihydroorotate dehydrogenase (quinone), mitochondrial"/>
    <property type="match status" value="1"/>
</dbReference>
<organism evidence="18 19">
    <name type="scientific">Strongyloides papillosus</name>
    <name type="common">Intestinal threadworm</name>
    <dbReference type="NCBI Taxonomy" id="174720"/>
    <lineage>
        <taxon>Eukaryota</taxon>
        <taxon>Metazoa</taxon>
        <taxon>Ecdysozoa</taxon>
        <taxon>Nematoda</taxon>
        <taxon>Chromadorea</taxon>
        <taxon>Rhabditida</taxon>
        <taxon>Tylenchina</taxon>
        <taxon>Panagrolaimomorpha</taxon>
        <taxon>Strongyloidoidea</taxon>
        <taxon>Strongyloididae</taxon>
        <taxon>Strongyloides</taxon>
    </lineage>
</organism>
<dbReference type="GO" id="GO:0044205">
    <property type="term" value="P:'de novo' UMP biosynthetic process"/>
    <property type="evidence" value="ECO:0007669"/>
    <property type="project" value="UniProtKB-UniPathway"/>
</dbReference>
<dbReference type="InterPro" id="IPR050074">
    <property type="entry name" value="DHO_dehydrogenase"/>
</dbReference>
<dbReference type="NCBIfam" id="NF003645">
    <property type="entry name" value="PRK05286.1-2"/>
    <property type="match status" value="1"/>
</dbReference>
<feature type="transmembrane region" description="Helical" evidence="16">
    <location>
        <begin position="18"/>
        <end position="36"/>
    </location>
</feature>
<protein>
    <recommendedName>
        <fullName evidence="5 16">Dihydroorotate dehydrogenase (quinone), mitochondrial</fullName>
        <shortName evidence="16">DHOdehase</shortName>
        <ecNumber evidence="4 16">1.3.5.2</ecNumber>
    </recommendedName>
</protein>
<evidence type="ECO:0000256" key="13">
    <source>
        <dbReference type="ARBA" id="ARBA00023128"/>
    </source>
</evidence>